<protein>
    <submittedName>
        <fullName evidence="1">Uncharacterized protein</fullName>
    </submittedName>
</protein>
<accession>A0ACC1I2S9</accession>
<name>A0ACC1I2S9_9FUNG</name>
<dbReference type="EMBL" id="JANBPG010002286">
    <property type="protein sequence ID" value="KAJ1886332.1"/>
    <property type="molecule type" value="Genomic_DNA"/>
</dbReference>
<organism evidence="1 2">
    <name type="scientific">Kickxella alabastrina</name>
    <dbReference type="NCBI Taxonomy" id="61397"/>
    <lineage>
        <taxon>Eukaryota</taxon>
        <taxon>Fungi</taxon>
        <taxon>Fungi incertae sedis</taxon>
        <taxon>Zoopagomycota</taxon>
        <taxon>Kickxellomycotina</taxon>
        <taxon>Kickxellomycetes</taxon>
        <taxon>Kickxellales</taxon>
        <taxon>Kickxellaceae</taxon>
        <taxon>Kickxella</taxon>
    </lineage>
</organism>
<reference evidence="1" key="1">
    <citation type="submission" date="2022-07" db="EMBL/GenBank/DDBJ databases">
        <title>Phylogenomic reconstructions and comparative analyses of Kickxellomycotina fungi.</title>
        <authorList>
            <person name="Reynolds N.K."/>
            <person name="Stajich J.E."/>
            <person name="Barry K."/>
            <person name="Grigoriev I.V."/>
            <person name="Crous P."/>
            <person name="Smith M.E."/>
        </authorList>
    </citation>
    <scope>NUCLEOTIDE SEQUENCE</scope>
    <source>
        <strain evidence="1">Benny 63K</strain>
    </source>
</reference>
<comment type="caution">
    <text evidence="1">The sequence shown here is derived from an EMBL/GenBank/DDBJ whole genome shotgun (WGS) entry which is preliminary data.</text>
</comment>
<evidence type="ECO:0000313" key="2">
    <source>
        <dbReference type="Proteomes" id="UP001150581"/>
    </source>
</evidence>
<dbReference type="Proteomes" id="UP001150581">
    <property type="component" value="Unassembled WGS sequence"/>
</dbReference>
<gene>
    <name evidence="1" type="ORF">LPJ66_009682</name>
</gene>
<evidence type="ECO:0000313" key="1">
    <source>
        <dbReference type="EMBL" id="KAJ1886332.1"/>
    </source>
</evidence>
<proteinExistence type="predicted"/>
<sequence length="284" mass="31692">MCIAFWTANTAGYDLALSFNRDEYYSRPTVGFHHWPSNPSIFAPQDLQPHNPDQRGSWIGTSKGRLALLTNFREPVFHHDNRISRGALIRNYLLDPPMTPGGQPLTNPAGGVAQEYAQLIYEERAKYDGFNLVLFDFAERPVRAVYVSNRSDQAVKDLEPSVVYGLSNSLLDNPWPKVTRGQQMFPEALQVGGSDDDVIARLMSVMRDEGDLQEGSLPHKIEDLKDRIFVPKVDDGLCGSMASGDYGTRTTDVILLRGDVLTVAERNYDIDSSDGNVQISRVEV</sequence>
<keyword evidence="2" id="KW-1185">Reference proteome</keyword>